<keyword evidence="5" id="KW-0158">Chromosome</keyword>
<keyword evidence="9" id="KW-1185">Reference proteome</keyword>
<comment type="similarity">
    <text evidence="3">Belongs to the CENP-L/IML3 family.</text>
</comment>
<evidence type="ECO:0000313" key="10">
    <source>
        <dbReference type="RefSeq" id="XP_035434554.1"/>
    </source>
</evidence>
<dbReference type="GeneID" id="118265657"/>
<dbReference type="PANTHER" id="PTHR31740:SF2">
    <property type="entry name" value="CENTROMERE PROTEIN L"/>
    <property type="match status" value="1"/>
</dbReference>
<comment type="subcellular location">
    <subcellularLocation>
        <location evidence="2">Chromosome</location>
        <location evidence="2">Centromere</location>
    </subcellularLocation>
    <subcellularLocation>
        <location evidence="1">Nucleus</location>
    </subcellularLocation>
</comment>
<gene>
    <name evidence="10" type="primary">LOC118265657</name>
    <name evidence="8" type="ORF">SFRICE_022337</name>
</gene>
<evidence type="ECO:0000256" key="7">
    <source>
        <dbReference type="ARBA" id="ARBA00023328"/>
    </source>
</evidence>
<reference evidence="8" key="1">
    <citation type="submission" date="2016-07" db="EMBL/GenBank/DDBJ databases">
        <authorList>
            <person name="Bretaudeau A."/>
        </authorList>
    </citation>
    <scope>NUCLEOTIDE SEQUENCE</scope>
    <source>
        <strain evidence="8">Rice</strain>
        <tissue evidence="8">Whole body</tissue>
    </source>
</reference>
<dbReference type="RefSeq" id="XP_035434554.1">
    <property type="nucleotide sequence ID" value="XM_035578661.2"/>
</dbReference>
<keyword evidence="7" id="KW-0137">Centromere</keyword>
<dbReference type="PANTHER" id="PTHR31740">
    <property type="entry name" value="CENTROMERE PROTEIN L"/>
    <property type="match status" value="1"/>
</dbReference>
<evidence type="ECO:0000256" key="5">
    <source>
        <dbReference type="ARBA" id="ARBA00022454"/>
    </source>
</evidence>
<dbReference type="EMBL" id="ODYU01006096">
    <property type="protein sequence ID" value="SOQ47640.1"/>
    <property type="molecule type" value="Genomic_DNA"/>
</dbReference>
<evidence type="ECO:0000256" key="2">
    <source>
        <dbReference type="ARBA" id="ARBA00004584"/>
    </source>
</evidence>
<dbReference type="GO" id="GO:0000775">
    <property type="term" value="C:chromosome, centromeric region"/>
    <property type="evidence" value="ECO:0007669"/>
    <property type="project" value="UniProtKB-SubCell"/>
</dbReference>
<evidence type="ECO:0000256" key="1">
    <source>
        <dbReference type="ARBA" id="ARBA00004123"/>
    </source>
</evidence>
<sequence length="309" mass="34681">MAMYRSEPAWQRENNSISKNIITGDPLAAIYNEGIWRLSKVSPLYNLQYGTVKLKQYASKIRQALVSAMPANSSTKYVVQIEEQVNLKYSEDDPSALIINVLSSSQDKNNKSKVSYAAILLSWGINVSVDSATHLPYMLERGEQRISTAVKTTLQTIFDCQIKQFSFTQQQLLYLGFNFVESDSSRSTDPFTLTYKTPQVDHKDKLNLSFEVGDIQIICNGIKDEVTKKSDLVTLVYQILQNQIFDSSLIDITTFDLCEVSMPRAEVKNSGAVKMKTPEIVNCVFTVLNDISHDMYSERDSGNASASDS</sequence>
<protein>
    <recommendedName>
        <fullName evidence="4">Centromere protein L</fullName>
    </recommendedName>
</protein>
<dbReference type="Pfam" id="PF13092">
    <property type="entry name" value="CENP-L"/>
    <property type="match status" value="1"/>
</dbReference>
<name>A0A2H1W3H5_SPOFR</name>
<dbReference type="OrthoDB" id="6336727at2759"/>
<dbReference type="GO" id="GO:0005634">
    <property type="term" value="C:nucleus"/>
    <property type="evidence" value="ECO:0007669"/>
    <property type="project" value="UniProtKB-SubCell"/>
</dbReference>
<keyword evidence="6" id="KW-0539">Nucleus</keyword>
<accession>A0A2H1W3H5</accession>
<dbReference type="InterPro" id="IPR025204">
    <property type="entry name" value="CENP-L"/>
</dbReference>
<dbReference type="AlphaFoldDB" id="A0A2H1W3H5"/>
<evidence type="ECO:0000313" key="8">
    <source>
        <dbReference type="EMBL" id="SOQ47640.1"/>
    </source>
</evidence>
<reference evidence="10" key="2">
    <citation type="submission" date="2025-04" db="UniProtKB">
        <authorList>
            <consortium name="RefSeq"/>
        </authorList>
    </citation>
    <scope>IDENTIFICATION</scope>
    <source>
        <tissue evidence="10">Whole larval tissue</tissue>
    </source>
</reference>
<organism evidence="8">
    <name type="scientific">Spodoptera frugiperda</name>
    <name type="common">Fall armyworm</name>
    <dbReference type="NCBI Taxonomy" id="7108"/>
    <lineage>
        <taxon>Eukaryota</taxon>
        <taxon>Metazoa</taxon>
        <taxon>Ecdysozoa</taxon>
        <taxon>Arthropoda</taxon>
        <taxon>Hexapoda</taxon>
        <taxon>Insecta</taxon>
        <taxon>Pterygota</taxon>
        <taxon>Neoptera</taxon>
        <taxon>Endopterygota</taxon>
        <taxon>Lepidoptera</taxon>
        <taxon>Glossata</taxon>
        <taxon>Ditrysia</taxon>
        <taxon>Noctuoidea</taxon>
        <taxon>Noctuidae</taxon>
        <taxon>Amphipyrinae</taxon>
        <taxon>Spodoptera</taxon>
    </lineage>
</organism>
<evidence type="ECO:0000256" key="3">
    <source>
        <dbReference type="ARBA" id="ARBA00011060"/>
    </source>
</evidence>
<evidence type="ECO:0000313" key="9">
    <source>
        <dbReference type="Proteomes" id="UP000829999"/>
    </source>
</evidence>
<proteinExistence type="inferred from homology"/>
<dbReference type="Proteomes" id="UP000829999">
    <property type="component" value="Chromosome 7"/>
</dbReference>
<evidence type="ECO:0000256" key="6">
    <source>
        <dbReference type="ARBA" id="ARBA00023242"/>
    </source>
</evidence>
<evidence type="ECO:0000256" key="4">
    <source>
        <dbReference type="ARBA" id="ARBA00016380"/>
    </source>
</evidence>